<dbReference type="Proteomes" id="UP000218811">
    <property type="component" value="Unassembled WGS sequence"/>
</dbReference>
<dbReference type="AlphaFoldDB" id="A0A2H3JMD5"/>
<dbReference type="EMBL" id="KB468135">
    <property type="protein sequence ID" value="PCH43041.1"/>
    <property type="molecule type" value="Genomic_DNA"/>
</dbReference>
<proteinExistence type="predicted"/>
<reference evidence="2 3" key="1">
    <citation type="journal article" date="2012" name="Science">
        <title>The Paleozoic origin of enzymatic lignin decomposition reconstructed from 31 fungal genomes.</title>
        <authorList>
            <person name="Floudas D."/>
            <person name="Binder M."/>
            <person name="Riley R."/>
            <person name="Barry K."/>
            <person name="Blanchette R.A."/>
            <person name="Henrissat B."/>
            <person name="Martinez A.T."/>
            <person name="Otillar R."/>
            <person name="Spatafora J.W."/>
            <person name="Yadav J.S."/>
            <person name="Aerts A."/>
            <person name="Benoit I."/>
            <person name="Boyd A."/>
            <person name="Carlson A."/>
            <person name="Copeland A."/>
            <person name="Coutinho P.M."/>
            <person name="de Vries R.P."/>
            <person name="Ferreira P."/>
            <person name="Findley K."/>
            <person name="Foster B."/>
            <person name="Gaskell J."/>
            <person name="Glotzer D."/>
            <person name="Gorecki P."/>
            <person name="Heitman J."/>
            <person name="Hesse C."/>
            <person name="Hori C."/>
            <person name="Igarashi K."/>
            <person name="Jurgens J.A."/>
            <person name="Kallen N."/>
            <person name="Kersten P."/>
            <person name="Kohler A."/>
            <person name="Kuees U."/>
            <person name="Kumar T.K.A."/>
            <person name="Kuo A."/>
            <person name="LaButti K."/>
            <person name="Larrondo L.F."/>
            <person name="Lindquist E."/>
            <person name="Ling A."/>
            <person name="Lombard V."/>
            <person name="Lucas S."/>
            <person name="Lundell T."/>
            <person name="Martin R."/>
            <person name="McLaughlin D.J."/>
            <person name="Morgenstern I."/>
            <person name="Morin E."/>
            <person name="Murat C."/>
            <person name="Nagy L.G."/>
            <person name="Nolan M."/>
            <person name="Ohm R.A."/>
            <person name="Patyshakuliyeva A."/>
            <person name="Rokas A."/>
            <person name="Ruiz-Duenas F.J."/>
            <person name="Sabat G."/>
            <person name="Salamov A."/>
            <person name="Samejima M."/>
            <person name="Schmutz J."/>
            <person name="Slot J.C."/>
            <person name="St John F."/>
            <person name="Stenlid J."/>
            <person name="Sun H."/>
            <person name="Sun S."/>
            <person name="Syed K."/>
            <person name="Tsang A."/>
            <person name="Wiebenga A."/>
            <person name="Young D."/>
            <person name="Pisabarro A."/>
            <person name="Eastwood D.C."/>
            <person name="Martin F."/>
            <person name="Cullen D."/>
            <person name="Grigoriev I.V."/>
            <person name="Hibbett D.S."/>
        </authorList>
    </citation>
    <scope>NUCLEOTIDE SEQUENCE [LARGE SCALE GENOMIC DNA]</scope>
    <source>
        <strain evidence="2 3">MD-104</strain>
    </source>
</reference>
<accession>A0A2H3JMD5</accession>
<evidence type="ECO:0000313" key="2">
    <source>
        <dbReference type="EMBL" id="PCH43041.1"/>
    </source>
</evidence>
<feature type="region of interest" description="Disordered" evidence="1">
    <location>
        <begin position="13"/>
        <end position="34"/>
    </location>
</feature>
<protein>
    <submittedName>
        <fullName evidence="2">Uncharacterized protein</fullName>
    </submittedName>
</protein>
<evidence type="ECO:0000256" key="1">
    <source>
        <dbReference type="SAM" id="MobiDB-lite"/>
    </source>
</evidence>
<keyword evidence="3" id="KW-1185">Reference proteome</keyword>
<sequence length="321" mass="33821">MGFDDPMLRVSQRIDDSEAASPSPSTSNSLPGIHEEDVDIVPHSLRYKDAFSTLPTVQAMTGRPTISSDDNSVPTSGSVLLSPSNTECCIVGKHICSQADLGTTQTLNDTVNIMRDGNRREEDSNNDSIEAVINGASPAVVNSSIAISKAHFTDKHMPMSMLSIGTRDGMDDTSEGNGFDAHDNLGQSSPLVASTSHHACAVSSPGNANARITSCLASTFPTLVAHDAGTCSSPDTMMDDDDLANGQDTAQLATSSVSGPVQPAPVLPIRGNTGSRITTEAELRPSDTVFACLYEDCRFEGMSHQHLHLDVLGHTGVEAPR</sequence>
<name>A0A2H3JMD5_WOLCO</name>
<gene>
    <name evidence="2" type="ORF">WOLCODRAFT_153093</name>
</gene>
<feature type="compositionally biased region" description="Polar residues" evidence="1">
    <location>
        <begin position="20"/>
        <end position="30"/>
    </location>
</feature>
<organism evidence="2 3">
    <name type="scientific">Wolfiporia cocos (strain MD-104)</name>
    <name type="common">Brown rot fungus</name>
    <dbReference type="NCBI Taxonomy" id="742152"/>
    <lineage>
        <taxon>Eukaryota</taxon>
        <taxon>Fungi</taxon>
        <taxon>Dikarya</taxon>
        <taxon>Basidiomycota</taxon>
        <taxon>Agaricomycotina</taxon>
        <taxon>Agaricomycetes</taxon>
        <taxon>Polyporales</taxon>
        <taxon>Phaeolaceae</taxon>
        <taxon>Wolfiporia</taxon>
    </lineage>
</organism>
<evidence type="ECO:0000313" key="3">
    <source>
        <dbReference type="Proteomes" id="UP000218811"/>
    </source>
</evidence>